<dbReference type="Proteomes" id="UP001082899">
    <property type="component" value="Unassembled WGS sequence"/>
</dbReference>
<keyword evidence="2" id="KW-1185">Reference proteome</keyword>
<organism evidence="1 2">
    <name type="scientific">Robbsia betulipollinis</name>
    <dbReference type="NCBI Taxonomy" id="2981849"/>
    <lineage>
        <taxon>Bacteria</taxon>
        <taxon>Pseudomonadati</taxon>
        <taxon>Pseudomonadota</taxon>
        <taxon>Betaproteobacteria</taxon>
        <taxon>Burkholderiales</taxon>
        <taxon>Burkholderiaceae</taxon>
        <taxon>Robbsia</taxon>
    </lineage>
</organism>
<accession>A0ABT3ZHS0</accession>
<gene>
    <name evidence="1" type="ORF">OVY01_02230</name>
</gene>
<evidence type="ECO:0000313" key="1">
    <source>
        <dbReference type="EMBL" id="MCY0386080.1"/>
    </source>
</evidence>
<protein>
    <submittedName>
        <fullName evidence="1">Uncharacterized protein</fullName>
    </submittedName>
</protein>
<sequence>MTKKILLLAALCATIGINGCTSLGAQRLRADQVDYARALGDATKREILSAVVGLRYADTPGFLNVSQIIAAYSFDASATALVTAGQSSLNYARANANSTMSYSNHPTFTFTPTTGEAYATAFIRPLPPTLFLPLADSGTPIDLLLRLTAQSVGGLQNGSSLGGPNGNGSPRFFELLHVLRRLQLAGELTVAYSEVNHVGGVSITLGATPSGESPQTAQDLATVRRLLRLSDKTKTYQVIYGQTLDRGDTIPMVPRSVLSILSNLGAQVDVPAADVKSGATMPTVALIGGETRPTVVVHSGPKAPADTYVEITYRGNVYWVLQSDFDSKYALTIVQNLMALAQSNQEVKTPVITVPAS</sequence>
<evidence type="ECO:0000313" key="2">
    <source>
        <dbReference type="Proteomes" id="UP001082899"/>
    </source>
</evidence>
<name>A0ABT3ZHS0_9BURK</name>
<dbReference type="RefSeq" id="WP_267845319.1">
    <property type="nucleotide sequence ID" value="NZ_JAPMXC010000001.1"/>
</dbReference>
<dbReference type="EMBL" id="JAPMXC010000001">
    <property type="protein sequence ID" value="MCY0386080.1"/>
    <property type="molecule type" value="Genomic_DNA"/>
</dbReference>
<comment type="caution">
    <text evidence="1">The sequence shown here is derived from an EMBL/GenBank/DDBJ whole genome shotgun (WGS) entry which is preliminary data.</text>
</comment>
<reference evidence="1" key="1">
    <citation type="submission" date="2022-11" db="EMBL/GenBank/DDBJ databases">
        <title>Robbsia betulipollinis sp. nov., isolated from pollen of birch (Betula pendula).</title>
        <authorList>
            <person name="Shi H."/>
            <person name="Ambika Manirajan B."/>
            <person name="Ratering S."/>
            <person name="Geissler-Plaum R."/>
            <person name="Schnell S."/>
        </authorList>
    </citation>
    <scope>NUCLEOTIDE SEQUENCE</scope>
    <source>
        <strain evidence="1">Bb-Pol-6</strain>
    </source>
</reference>
<proteinExistence type="predicted"/>